<dbReference type="Pfam" id="PF00441">
    <property type="entry name" value="Acyl-CoA_dh_1"/>
    <property type="match status" value="1"/>
</dbReference>
<keyword evidence="1" id="KW-0285">Flavoprotein</keyword>
<protein>
    <recommendedName>
        <fullName evidence="6">Acyl-CoA dehydrogenase</fullName>
    </recommendedName>
</protein>
<dbReference type="EMBL" id="LNQP01000041">
    <property type="protein sequence ID" value="KSU87564.1"/>
    <property type="molecule type" value="Genomic_DNA"/>
</dbReference>
<dbReference type="PANTHER" id="PTHR43884:SF12">
    <property type="entry name" value="ISOVALERYL-COA DEHYDROGENASE, MITOCHONDRIAL-RELATED"/>
    <property type="match status" value="1"/>
</dbReference>
<keyword evidence="5" id="KW-1185">Reference proteome</keyword>
<dbReference type="AlphaFoldDB" id="A0A0V8JKV2"/>
<name>A0A0V8JKV2_9BACI</name>
<evidence type="ECO:0000259" key="3">
    <source>
        <dbReference type="Pfam" id="PF21263"/>
    </source>
</evidence>
<dbReference type="InterPro" id="IPR036250">
    <property type="entry name" value="AcylCo_DH-like_C"/>
</dbReference>
<evidence type="ECO:0008006" key="6">
    <source>
        <dbReference type="Google" id="ProtNLM"/>
    </source>
</evidence>
<dbReference type="InterPro" id="IPR009075">
    <property type="entry name" value="AcylCo_DH/oxidase_C"/>
</dbReference>
<evidence type="ECO:0000313" key="4">
    <source>
        <dbReference type="EMBL" id="KSU87564.1"/>
    </source>
</evidence>
<gene>
    <name evidence="4" type="ORF">AS180_12640</name>
</gene>
<dbReference type="SUPFAM" id="SSF47203">
    <property type="entry name" value="Acyl-CoA dehydrogenase C-terminal domain-like"/>
    <property type="match status" value="1"/>
</dbReference>
<dbReference type="InterPro" id="IPR049426">
    <property type="entry name" value="Acyl-CoA-dh-like_C"/>
</dbReference>
<dbReference type="GO" id="GO:0003995">
    <property type="term" value="F:acyl-CoA dehydrogenase activity"/>
    <property type="evidence" value="ECO:0007669"/>
    <property type="project" value="TreeGrafter"/>
</dbReference>
<feature type="domain" description="Acyl-CoA dehydrogenase/oxidase C-terminal" evidence="2">
    <location>
        <begin position="43"/>
        <end position="103"/>
    </location>
</feature>
<feature type="domain" description="Acyl-CoA dehydrogenase-like C-terminal" evidence="3">
    <location>
        <begin position="150"/>
        <end position="242"/>
    </location>
</feature>
<reference evidence="4 5" key="1">
    <citation type="submission" date="2015-11" db="EMBL/GenBank/DDBJ databases">
        <title>Bacillus caseinolyticus sp nov.</title>
        <authorList>
            <person name="Dastager S.G."/>
            <person name="Mawlankar R."/>
        </authorList>
    </citation>
    <scope>NUCLEOTIDE SEQUENCE [LARGE SCALE GENOMIC DNA]</scope>
    <source>
        <strain evidence="4 5">SGD-V-76</strain>
    </source>
</reference>
<evidence type="ECO:0000259" key="2">
    <source>
        <dbReference type="Pfam" id="PF00441"/>
    </source>
</evidence>
<evidence type="ECO:0000313" key="5">
    <source>
        <dbReference type="Proteomes" id="UP000053681"/>
    </source>
</evidence>
<dbReference type="Gene3D" id="1.20.140.10">
    <property type="entry name" value="Butyryl-CoA Dehydrogenase, subunit A, domain 3"/>
    <property type="match status" value="2"/>
</dbReference>
<dbReference type="Pfam" id="PF21263">
    <property type="entry name" value="Acyl-CoA-dh_C"/>
    <property type="match status" value="1"/>
</dbReference>
<dbReference type="RefSeq" id="WP_062686887.1">
    <property type="nucleotide sequence ID" value="NZ_KQ758656.1"/>
</dbReference>
<accession>A0A0V8JKV2</accession>
<dbReference type="Proteomes" id="UP000053681">
    <property type="component" value="Unassembled WGS sequence"/>
</dbReference>
<evidence type="ECO:0000256" key="1">
    <source>
        <dbReference type="ARBA" id="ARBA00022630"/>
    </source>
</evidence>
<comment type="caution">
    <text evidence="4">The sequence shown here is derived from an EMBL/GenBank/DDBJ whole genome shotgun (WGS) entry which is preliminary data.</text>
</comment>
<dbReference type="PANTHER" id="PTHR43884">
    <property type="entry name" value="ACYL-COA DEHYDROGENASE"/>
    <property type="match status" value="1"/>
</dbReference>
<organism evidence="4 5">
    <name type="scientific">Priestia veravalensis</name>
    <dbReference type="NCBI Taxonomy" id="1414648"/>
    <lineage>
        <taxon>Bacteria</taxon>
        <taxon>Bacillati</taxon>
        <taxon>Bacillota</taxon>
        <taxon>Bacilli</taxon>
        <taxon>Bacillales</taxon>
        <taxon>Bacillaceae</taxon>
        <taxon>Priestia</taxon>
    </lineage>
</organism>
<sequence length="278" mass="31343">MFQDVKPSSFGGTFIVKAASDACTPEDLTSEQKLIAQTASQFAMECSVCKVYSSEAFDTVVDEALQLHGGAGFIQDYEIESVYRDSRINRIFEGTNEINRLVLPMHFLRKVKSGELVLNQETLEQAYGAIKEENDLLPLEKKAVHTVRYLLLLLLSEALKVAKEHIVHEQEALMKLSNLAIGLYAMESAVIRTEKAVRKNGKENEQLKVDLTELVVDLTMREVRDEATQLINGIATGKKHQALHYELQTVMSDFQYEGTFTKTRRVADSLIESDRYTC</sequence>
<proteinExistence type="predicted"/>